<sequence>MAEVQEDNSLWFIVGGCIAAIVLLVVLLKKDETKHLQSGAVAALQTETFSKIEKRHTSNNSTAAQIAGK</sequence>
<reference evidence="3 5" key="2">
    <citation type="submission" date="2017-11" db="EMBL/GenBank/DDBJ databases">
        <title>Draft Genome Sequence of Methylobacter psychrotolerans Sph1T, an Obligate Methanotroph from Low-Temperature Environments.</title>
        <authorList>
            <person name="Oshkin I.Y."/>
            <person name="Miroshnikov K."/>
            <person name="Belova S.E."/>
            <person name="Korzhenkov A."/>
            <person name="Toshchakov S.V."/>
            <person name="Dedysh S.N."/>
        </authorList>
    </citation>
    <scope>NUCLEOTIDE SEQUENCE [LARGE SCALE GENOMIC DNA]</scope>
    <source>
        <strain evidence="3 5">Sph1</strain>
    </source>
</reference>
<feature type="transmembrane region" description="Helical" evidence="1">
    <location>
        <begin position="12"/>
        <end position="28"/>
    </location>
</feature>
<dbReference type="Proteomes" id="UP000197019">
    <property type="component" value="Chromosome"/>
</dbReference>
<keyword evidence="1" id="KW-1133">Transmembrane helix</keyword>
<accession>A0A1Z4C273</accession>
<organism evidence="2 4">
    <name type="scientific">Methylovulum psychrotolerans</name>
    <dbReference type="NCBI Taxonomy" id="1704499"/>
    <lineage>
        <taxon>Bacteria</taxon>
        <taxon>Pseudomonadati</taxon>
        <taxon>Pseudomonadota</taxon>
        <taxon>Gammaproteobacteria</taxon>
        <taxon>Methylococcales</taxon>
        <taxon>Methylococcaceae</taxon>
        <taxon>Methylovulum</taxon>
    </lineage>
</organism>
<dbReference type="EMBL" id="PGFZ01000001">
    <property type="protein sequence ID" value="POZ54059.1"/>
    <property type="molecule type" value="Genomic_DNA"/>
</dbReference>
<evidence type="ECO:0000313" key="3">
    <source>
        <dbReference type="EMBL" id="POZ54059.1"/>
    </source>
</evidence>
<proteinExistence type="predicted"/>
<evidence type="ECO:0000256" key="1">
    <source>
        <dbReference type="SAM" id="Phobius"/>
    </source>
</evidence>
<evidence type="ECO:0000313" key="2">
    <source>
        <dbReference type="EMBL" id="ASF47631.1"/>
    </source>
</evidence>
<dbReference type="OrthoDB" id="5572969at2"/>
<dbReference type="EMBL" id="CP022129">
    <property type="protein sequence ID" value="ASF47631.1"/>
    <property type="molecule type" value="Genomic_DNA"/>
</dbReference>
<keyword evidence="4" id="KW-1185">Reference proteome</keyword>
<dbReference type="KEGG" id="mpsy:CEK71_17035"/>
<reference evidence="2 4" key="1">
    <citation type="submission" date="2017-06" db="EMBL/GenBank/DDBJ databases">
        <title>Genome Sequencing of the methanotroph Methylovulum psychrotolerants str. HV10-M2 isolated from a high-altitude environment.</title>
        <authorList>
            <person name="Mateos-Rivera A."/>
        </authorList>
    </citation>
    <scope>NUCLEOTIDE SEQUENCE [LARGE SCALE GENOMIC DNA]</scope>
    <source>
        <strain evidence="2 4">HV10_M2</strain>
    </source>
</reference>
<dbReference type="Proteomes" id="UP000237423">
    <property type="component" value="Unassembled WGS sequence"/>
</dbReference>
<evidence type="ECO:0000313" key="4">
    <source>
        <dbReference type="Proteomes" id="UP000197019"/>
    </source>
</evidence>
<evidence type="ECO:0000313" key="5">
    <source>
        <dbReference type="Proteomes" id="UP000237423"/>
    </source>
</evidence>
<dbReference type="RefSeq" id="WP_019864563.1">
    <property type="nucleotide sequence ID" value="NZ_CP022129.1"/>
</dbReference>
<gene>
    <name evidence="3" type="ORF">AADEFJLK_01102</name>
    <name evidence="2" type="ORF">CEK71_17035</name>
</gene>
<keyword evidence="1" id="KW-0472">Membrane</keyword>
<protein>
    <submittedName>
        <fullName evidence="2">Uncharacterized protein</fullName>
    </submittedName>
</protein>
<dbReference type="AlphaFoldDB" id="A0A1Z4C273"/>
<name>A0A1Z4C273_9GAMM</name>
<keyword evidence="1" id="KW-0812">Transmembrane</keyword>